<organism evidence="1 2">
    <name type="scientific">Potamilus streckersoni</name>
    <dbReference type="NCBI Taxonomy" id="2493646"/>
    <lineage>
        <taxon>Eukaryota</taxon>
        <taxon>Metazoa</taxon>
        <taxon>Spiralia</taxon>
        <taxon>Lophotrochozoa</taxon>
        <taxon>Mollusca</taxon>
        <taxon>Bivalvia</taxon>
        <taxon>Autobranchia</taxon>
        <taxon>Heteroconchia</taxon>
        <taxon>Palaeoheterodonta</taxon>
        <taxon>Unionida</taxon>
        <taxon>Unionoidea</taxon>
        <taxon>Unionidae</taxon>
        <taxon>Ambleminae</taxon>
        <taxon>Lampsilini</taxon>
        <taxon>Potamilus</taxon>
    </lineage>
</organism>
<dbReference type="EMBL" id="JAEAOA010001813">
    <property type="protein sequence ID" value="KAK3577259.1"/>
    <property type="molecule type" value="Genomic_DNA"/>
</dbReference>
<evidence type="ECO:0000313" key="1">
    <source>
        <dbReference type="EMBL" id="KAK3577259.1"/>
    </source>
</evidence>
<keyword evidence="2" id="KW-1185">Reference proteome</keyword>
<reference evidence="1" key="2">
    <citation type="journal article" date="2021" name="Genome Biol. Evol.">
        <title>Developing a high-quality reference genome for a parasitic bivalve with doubly uniparental inheritance (Bivalvia: Unionida).</title>
        <authorList>
            <person name="Smith C.H."/>
        </authorList>
    </citation>
    <scope>NUCLEOTIDE SEQUENCE</scope>
    <source>
        <strain evidence="1">CHS0354</strain>
        <tissue evidence="1">Mantle</tissue>
    </source>
</reference>
<name>A0AAE0VGN5_9BIVA</name>
<reference evidence="1" key="1">
    <citation type="journal article" date="2021" name="Genome Biol. Evol.">
        <title>A High-Quality Reference Genome for a Parasitic Bivalve with Doubly Uniparental Inheritance (Bivalvia: Unionida).</title>
        <authorList>
            <person name="Smith C.H."/>
        </authorList>
    </citation>
    <scope>NUCLEOTIDE SEQUENCE</scope>
    <source>
        <strain evidence="1">CHS0354</strain>
    </source>
</reference>
<protein>
    <submittedName>
        <fullName evidence="1">Uncharacterized protein</fullName>
    </submittedName>
</protein>
<dbReference type="AlphaFoldDB" id="A0AAE0VGN5"/>
<gene>
    <name evidence="1" type="ORF">CHS0354_030544</name>
</gene>
<accession>A0AAE0VGN5</accession>
<dbReference type="Proteomes" id="UP001195483">
    <property type="component" value="Unassembled WGS sequence"/>
</dbReference>
<evidence type="ECO:0000313" key="2">
    <source>
        <dbReference type="Proteomes" id="UP001195483"/>
    </source>
</evidence>
<sequence length="124" mass="14277">MLRDNTNEELYFILTDLCVDCLNDNNDRTVGTNIRCDFPIKRQHCHYIGLYKLVHVTNGTPYTLISTQVYLHTRLSPLRLTSKTPISTQAYLHTGLSPHMLSSHQRISTQAYLYTGYLHRGLPP</sequence>
<reference evidence="1" key="3">
    <citation type="submission" date="2023-05" db="EMBL/GenBank/DDBJ databases">
        <authorList>
            <person name="Smith C.H."/>
        </authorList>
    </citation>
    <scope>NUCLEOTIDE SEQUENCE</scope>
    <source>
        <strain evidence="1">CHS0354</strain>
        <tissue evidence="1">Mantle</tissue>
    </source>
</reference>
<comment type="caution">
    <text evidence="1">The sequence shown here is derived from an EMBL/GenBank/DDBJ whole genome shotgun (WGS) entry which is preliminary data.</text>
</comment>
<proteinExistence type="predicted"/>